<keyword evidence="2" id="KW-0614">Plasmid</keyword>
<sequence>MKIVVTGSVGHISKPLTQALVAQGHAVTVISSQPDRHADIEALGARAAIGSLEDPDFLTTTFTGADSVYAMVPPAMSAPDVLAYYRSLGHSYAQAIQRAGVRRVVHLSSWGADLSEGTGFILGSHQVEGILNELSDVALTHLRAGSFYYNLYGFVGMIKHAGFIASNYGDEDVVVLAAPVDIAAAAAEELTTTTTGITVRYVASDERTATDIARVLGQAIGRPDLKWITLSDDQTKQGLEQSGLPTHLAASYVELGASIHNGAMRQGYLQNPPRQLGNVKIEDFANEFAAAF</sequence>
<dbReference type="PANTHER" id="PTHR43162">
    <property type="match status" value="1"/>
</dbReference>
<dbReference type="Proteomes" id="UP000831113">
    <property type="component" value="Plasmid unnamed3"/>
</dbReference>
<dbReference type="RefSeq" id="WP_243803392.1">
    <property type="nucleotide sequence ID" value="NZ_CP094672.1"/>
</dbReference>
<keyword evidence="3" id="KW-1185">Reference proteome</keyword>
<dbReference type="InterPro" id="IPR016040">
    <property type="entry name" value="NAD(P)-bd_dom"/>
</dbReference>
<feature type="domain" description="NAD(P)-binding" evidence="1">
    <location>
        <begin position="7"/>
        <end position="116"/>
    </location>
</feature>
<evidence type="ECO:0000313" key="3">
    <source>
        <dbReference type="Proteomes" id="UP000831113"/>
    </source>
</evidence>
<gene>
    <name evidence="2" type="ORF">MTX78_24175</name>
</gene>
<geneLocation type="plasmid" evidence="2 3">
    <name>unnamed3</name>
</geneLocation>
<dbReference type="InterPro" id="IPR036291">
    <property type="entry name" value="NAD(P)-bd_dom_sf"/>
</dbReference>
<dbReference type="PANTHER" id="PTHR43162:SF1">
    <property type="entry name" value="PRESTALK A DIFFERENTIATION PROTEIN A"/>
    <property type="match status" value="1"/>
</dbReference>
<reference evidence="2 3" key="1">
    <citation type="submission" date="2022-03" db="EMBL/GenBank/DDBJ databases">
        <title>Hymenobactersp. isolated from the air.</title>
        <authorList>
            <person name="Won M."/>
            <person name="Kwon S.-W."/>
        </authorList>
    </citation>
    <scope>NUCLEOTIDE SEQUENCE [LARGE SCALE GENOMIC DNA]</scope>
    <source>
        <strain evidence="2 3">KACC 21982</strain>
        <plasmid evidence="2 3">unnamed3</plasmid>
    </source>
</reference>
<evidence type="ECO:0000313" key="2">
    <source>
        <dbReference type="EMBL" id="UOG77530.1"/>
    </source>
</evidence>
<dbReference type="InterPro" id="IPR051604">
    <property type="entry name" value="Ergot_Alk_Oxidoreductase"/>
</dbReference>
<evidence type="ECO:0000259" key="1">
    <source>
        <dbReference type="Pfam" id="PF13460"/>
    </source>
</evidence>
<dbReference type="SUPFAM" id="SSF51735">
    <property type="entry name" value="NAD(P)-binding Rossmann-fold domains"/>
    <property type="match status" value="1"/>
</dbReference>
<dbReference type="Pfam" id="PF13460">
    <property type="entry name" value="NAD_binding_10"/>
    <property type="match status" value="1"/>
</dbReference>
<proteinExistence type="predicted"/>
<organism evidence="2 3">
    <name type="scientific">Hymenobacter tibetensis</name>
    <dbReference type="NCBI Taxonomy" id="497967"/>
    <lineage>
        <taxon>Bacteria</taxon>
        <taxon>Pseudomonadati</taxon>
        <taxon>Bacteroidota</taxon>
        <taxon>Cytophagia</taxon>
        <taxon>Cytophagales</taxon>
        <taxon>Hymenobacteraceae</taxon>
        <taxon>Hymenobacter</taxon>
    </lineage>
</organism>
<protein>
    <submittedName>
        <fullName evidence="2">NAD(P)H-binding protein</fullName>
    </submittedName>
</protein>
<accession>A0ABY4D4V3</accession>
<dbReference type="Gene3D" id="3.90.25.10">
    <property type="entry name" value="UDP-galactose 4-epimerase, domain 1"/>
    <property type="match status" value="1"/>
</dbReference>
<dbReference type="EMBL" id="CP094672">
    <property type="protein sequence ID" value="UOG77530.1"/>
    <property type="molecule type" value="Genomic_DNA"/>
</dbReference>
<dbReference type="Gene3D" id="3.40.50.720">
    <property type="entry name" value="NAD(P)-binding Rossmann-like Domain"/>
    <property type="match status" value="1"/>
</dbReference>
<name>A0ABY4D4V3_9BACT</name>